<dbReference type="Proteomes" id="UP000033930">
    <property type="component" value="Unassembled WGS sequence"/>
</dbReference>
<dbReference type="GO" id="GO:0016423">
    <property type="term" value="F:tRNA (guanine) methyltransferase activity"/>
    <property type="evidence" value="ECO:0007669"/>
    <property type="project" value="TreeGrafter"/>
</dbReference>
<dbReference type="InterPro" id="IPR029063">
    <property type="entry name" value="SAM-dependent_MTases_sf"/>
</dbReference>
<evidence type="ECO:0000313" key="2">
    <source>
        <dbReference type="EMBL" id="KKR97599.1"/>
    </source>
</evidence>
<dbReference type="SUPFAM" id="SSF53335">
    <property type="entry name" value="S-adenosyl-L-methionine-dependent methyltransferases"/>
    <property type="match status" value="1"/>
</dbReference>
<comment type="caution">
    <text evidence="2">The sequence shown here is derived from an EMBL/GenBank/DDBJ whole genome shotgun (WGS) entry which is preliminary data.</text>
</comment>
<protein>
    <recommendedName>
        <fullName evidence="1">Ribosomal RNA large subunit methyltransferase K/L-like methyltransferase domain-containing protein</fullName>
    </recommendedName>
</protein>
<reference evidence="2 3" key="1">
    <citation type="journal article" date="2015" name="Nature">
        <title>rRNA introns, odd ribosomes, and small enigmatic genomes across a large radiation of phyla.</title>
        <authorList>
            <person name="Brown C.T."/>
            <person name="Hug L.A."/>
            <person name="Thomas B.C."/>
            <person name="Sharon I."/>
            <person name="Castelle C.J."/>
            <person name="Singh A."/>
            <person name="Wilkins M.J."/>
            <person name="Williams K.H."/>
            <person name="Banfield J.F."/>
        </authorList>
    </citation>
    <scope>NUCLEOTIDE SEQUENCE [LARGE SCALE GENOMIC DNA]</scope>
</reference>
<evidence type="ECO:0000313" key="3">
    <source>
        <dbReference type="Proteomes" id="UP000033930"/>
    </source>
</evidence>
<sequence>MKKFAILGLHPELSLAELETVTKSKVDKSSDQVAIFESDADFDNLQKTLGGTQKLGEVLGSVKDAQEIEDHLLAVLNNQVGDNKLRFGISVYDLGDTRRTKEIQKYMHKLGITLKKSVKESGRSARLVTSNEPTLSTVVVAKNKLTKNGIEFVILVDESEIQIGVTKTVQDFDDWSHRDYERPGRDARSGMLPPKLARMMVNLAGVEPQNSYLLDPFCGSGTILMEASILWFDNVIGSDISKRAIEDTRDNLDWLESEGYRVADNTLICASATDLTEHLDKNSVDAIVTEPFLGNPRQGKERVQDIEHAIEALAELYDSAFAELDKILKPGGKMVIASPVHYANEQEFHVPTIEILENLGYTLEHNPILYKREGQFVGREILVFKKANNSL</sequence>
<dbReference type="Pfam" id="PF01170">
    <property type="entry name" value="UPF0020"/>
    <property type="match status" value="1"/>
</dbReference>
<feature type="domain" description="Ribosomal RNA large subunit methyltransferase K/L-like methyltransferase" evidence="1">
    <location>
        <begin position="188"/>
        <end position="338"/>
    </location>
</feature>
<dbReference type="PANTHER" id="PTHR14911">
    <property type="entry name" value="THUMP DOMAIN-CONTAINING"/>
    <property type="match status" value="1"/>
</dbReference>
<dbReference type="CDD" id="cd02440">
    <property type="entry name" value="AdoMet_MTases"/>
    <property type="match status" value="1"/>
</dbReference>
<name>A0A0G0V9H7_9BACT</name>
<accession>A0A0G0V9H7</accession>
<dbReference type="Gene3D" id="3.40.50.150">
    <property type="entry name" value="Vaccinia Virus protein VP39"/>
    <property type="match status" value="1"/>
</dbReference>
<dbReference type="PANTHER" id="PTHR14911:SF13">
    <property type="entry name" value="TRNA (GUANINE(6)-N2)-METHYLTRANSFERASE THUMP3"/>
    <property type="match status" value="1"/>
</dbReference>
<dbReference type="GO" id="GO:0030488">
    <property type="term" value="P:tRNA methylation"/>
    <property type="evidence" value="ECO:0007669"/>
    <property type="project" value="TreeGrafter"/>
</dbReference>
<proteinExistence type="predicted"/>
<dbReference type="AlphaFoldDB" id="A0A0G0V9H7"/>
<organism evidence="2 3">
    <name type="scientific">Candidatus Uhrbacteria bacterium GW2011_GWC1_41_20</name>
    <dbReference type="NCBI Taxonomy" id="1618983"/>
    <lineage>
        <taxon>Bacteria</taxon>
        <taxon>Candidatus Uhriibacteriota</taxon>
    </lineage>
</organism>
<dbReference type="EMBL" id="LCAW01000027">
    <property type="protein sequence ID" value="KKR97599.1"/>
    <property type="molecule type" value="Genomic_DNA"/>
</dbReference>
<dbReference type="InterPro" id="IPR000241">
    <property type="entry name" value="RlmKL-like_Mtase"/>
</dbReference>
<evidence type="ECO:0000259" key="1">
    <source>
        <dbReference type="Pfam" id="PF01170"/>
    </source>
</evidence>
<gene>
    <name evidence="2" type="ORF">UU50_C0027G0005</name>
</gene>